<dbReference type="InterPro" id="IPR036179">
    <property type="entry name" value="Ig-like_dom_sf"/>
</dbReference>
<dbReference type="InterPro" id="IPR013783">
    <property type="entry name" value="Ig-like_fold"/>
</dbReference>
<dbReference type="OMA" id="RINCEVS"/>
<keyword evidence="1" id="KW-0675">Receptor</keyword>
<evidence type="ECO:0000313" key="4">
    <source>
        <dbReference type="Ensembl" id="ENSCPRP00005015675.1"/>
    </source>
</evidence>
<dbReference type="InterPro" id="IPR013106">
    <property type="entry name" value="Ig_V-set"/>
</dbReference>
<dbReference type="AlphaFoldDB" id="A0A7M4FY51"/>
<evidence type="ECO:0000256" key="2">
    <source>
        <dbReference type="ARBA" id="ARBA00023319"/>
    </source>
</evidence>
<name>A0A7M4FY51_CROPO</name>
<reference evidence="4" key="2">
    <citation type="submission" date="2025-09" db="UniProtKB">
        <authorList>
            <consortium name="Ensembl"/>
        </authorList>
    </citation>
    <scope>IDENTIFICATION</scope>
</reference>
<dbReference type="PROSITE" id="PS50835">
    <property type="entry name" value="IG_LIKE"/>
    <property type="match status" value="1"/>
</dbReference>
<evidence type="ECO:0000259" key="3">
    <source>
        <dbReference type="PROSITE" id="PS50835"/>
    </source>
</evidence>
<dbReference type="SUPFAM" id="SSF48726">
    <property type="entry name" value="Immunoglobulin"/>
    <property type="match status" value="1"/>
</dbReference>
<dbReference type="Proteomes" id="UP000594220">
    <property type="component" value="Unplaced"/>
</dbReference>
<dbReference type="Ensembl" id="ENSCPRT00005018371.1">
    <property type="protein sequence ID" value="ENSCPRP00005015675.1"/>
    <property type="gene ID" value="ENSCPRG00005010968.1"/>
</dbReference>
<dbReference type="Pfam" id="PF07686">
    <property type="entry name" value="V-set"/>
    <property type="match status" value="1"/>
</dbReference>
<dbReference type="PANTHER" id="PTHR19256">
    <property type="entry name" value="T-CELL RECEPTOR GAMMA CHAIN"/>
    <property type="match status" value="1"/>
</dbReference>
<proteinExistence type="predicted"/>
<organism evidence="4 5">
    <name type="scientific">Crocodylus porosus</name>
    <name type="common">Saltwater crocodile</name>
    <name type="synonym">Estuarine crocodile</name>
    <dbReference type="NCBI Taxonomy" id="8502"/>
    <lineage>
        <taxon>Eukaryota</taxon>
        <taxon>Metazoa</taxon>
        <taxon>Chordata</taxon>
        <taxon>Craniata</taxon>
        <taxon>Vertebrata</taxon>
        <taxon>Euteleostomi</taxon>
        <taxon>Archelosauria</taxon>
        <taxon>Archosauria</taxon>
        <taxon>Crocodylia</taxon>
        <taxon>Longirostres</taxon>
        <taxon>Crocodylidae</taxon>
        <taxon>Crocodylus</taxon>
    </lineage>
</organism>
<evidence type="ECO:0000256" key="1">
    <source>
        <dbReference type="ARBA" id="ARBA00023170"/>
    </source>
</evidence>
<dbReference type="InterPro" id="IPR003599">
    <property type="entry name" value="Ig_sub"/>
</dbReference>
<accession>A0A7M4FY51</accession>
<sequence length="165" mass="19093">MVSFSLILFVGGDAQVLKQSQSSIVRGVHKTARIECHVSGISFSNAYIHWYRQKPSEAPERILYLSSGRPSFDKESDKEKFEAKKNINDNTCTLTLNKIRTEDAATYYCACWDAHCYVRKPRITFTSLTPHFRSSEMKEHWKAYHPLTDRKNSIKDRLNRDLSTV</sequence>
<dbReference type="SMART" id="SM00406">
    <property type="entry name" value="IGv"/>
    <property type="match status" value="1"/>
</dbReference>
<feature type="domain" description="Ig-like" evidence="3">
    <location>
        <begin position="30"/>
        <end position="109"/>
    </location>
</feature>
<dbReference type="PANTHER" id="PTHR19256:SF44">
    <property type="entry name" value="T CELL RECEPTOR GAMMA VARIABLE 9"/>
    <property type="match status" value="1"/>
</dbReference>
<reference evidence="4" key="1">
    <citation type="submission" date="2025-08" db="UniProtKB">
        <authorList>
            <consortium name="Ensembl"/>
        </authorList>
    </citation>
    <scope>IDENTIFICATION</scope>
</reference>
<keyword evidence="2" id="KW-0393">Immunoglobulin domain</keyword>
<dbReference type="SMART" id="SM00409">
    <property type="entry name" value="IG"/>
    <property type="match status" value="1"/>
</dbReference>
<dbReference type="InterPro" id="IPR051117">
    <property type="entry name" value="TRG_var/const_region"/>
</dbReference>
<protein>
    <recommendedName>
        <fullName evidence="3">Ig-like domain-containing protein</fullName>
    </recommendedName>
</protein>
<dbReference type="GeneTree" id="ENSGT00940000153143"/>
<keyword evidence="5" id="KW-1185">Reference proteome</keyword>
<evidence type="ECO:0000313" key="5">
    <source>
        <dbReference type="Proteomes" id="UP000594220"/>
    </source>
</evidence>
<dbReference type="Gene3D" id="2.60.40.10">
    <property type="entry name" value="Immunoglobulins"/>
    <property type="match status" value="1"/>
</dbReference>
<dbReference type="InterPro" id="IPR007110">
    <property type="entry name" value="Ig-like_dom"/>
</dbReference>